<organism evidence="2 3">
    <name type="scientific">Roseateles amylovorans</name>
    <dbReference type="NCBI Taxonomy" id="2978473"/>
    <lineage>
        <taxon>Bacteria</taxon>
        <taxon>Pseudomonadati</taxon>
        <taxon>Pseudomonadota</taxon>
        <taxon>Betaproteobacteria</taxon>
        <taxon>Burkholderiales</taxon>
        <taxon>Sphaerotilaceae</taxon>
        <taxon>Roseateles</taxon>
    </lineage>
</organism>
<dbReference type="SUPFAM" id="SSF143011">
    <property type="entry name" value="RelE-like"/>
    <property type="match status" value="1"/>
</dbReference>
<accession>A0ABY6B3Y5</accession>
<dbReference type="EMBL" id="CP104562">
    <property type="protein sequence ID" value="UXH78679.1"/>
    <property type="molecule type" value="Genomic_DNA"/>
</dbReference>
<evidence type="ECO:0000313" key="3">
    <source>
        <dbReference type="Proteomes" id="UP001064933"/>
    </source>
</evidence>
<dbReference type="PANTHER" id="PTHR40588:SF1">
    <property type="entry name" value="MRNA INTERFERASE TOXIN YAFQ"/>
    <property type="match status" value="1"/>
</dbReference>
<name>A0ABY6B3Y5_9BURK</name>
<dbReference type="Proteomes" id="UP001064933">
    <property type="component" value="Chromosome"/>
</dbReference>
<dbReference type="InterPro" id="IPR035093">
    <property type="entry name" value="RelE/ParE_toxin_dom_sf"/>
</dbReference>
<dbReference type="NCBIfam" id="TIGR02385">
    <property type="entry name" value="RelE_StbE"/>
    <property type="match status" value="1"/>
</dbReference>
<reference evidence="2" key="1">
    <citation type="submission" date="2022-10" db="EMBL/GenBank/DDBJ databases">
        <title>Characterization and whole genome sequencing of a new Roseateles species, isolated from fresh water.</title>
        <authorList>
            <person name="Guliayeva D.Y."/>
            <person name="Akhremchuk A.E."/>
            <person name="Sikolenko M.A."/>
            <person name="Valentovich L.N."/>
            <person name="Sidarenka A.V."/>
        </authorList>
    </citation>
    <scope>NUCLEOTIDE SEQUENCE</scope>
    <source>
        <strain evidence="2">BIM B-1768</strain>
    </source>
</reference>
<keyword evidence="3" id="KW-1185">Reference proteome</keyword>
<evidence type="ECO:0000313" key="2">
    <source>
        <dbReference type="EMBL" id="UXH78679.1"/>
    </source>
</evidence>
<sequence>MILRKTPAREKRAKPPRASDYAAKFLKDWERLSHSGRFDMRRLKTAMLLLIANEGSLPAEYRDHALLGEMKDHRECHIGGDFLLVYHLRGDAIVFVRAGTHADLFGC</sequence>
<dbReference type="RefSeq" id="WP_261758510.1">
    <property type="nucleotide sequence ID" value="NZ_CP104562.2"/>
</dbReference>
<proteinExistence type="predicted"/>
<dbReference type="InterPro" id="IPR007712">
    <property type="entry name" value="RelE/ParE_toxin"/>
</dbReference>
<gene>
    <name evidence="2" type="ORF">N4261_01695</name>
</gene>
<dbReference type="PANTHER" id="PTHR40588">
    <property type="entry name" value="MRNA INTERFERASE TOXIN YAFQ"/>
    <property type="match status" value="1"/>
</dbReference>
<dbReference type="InterPro" id="IPR004386">
    <property type="entry name" value="Toxin_YafQ-like"/>
</dbReference>
<protein>
    <submittedName>
        <fullName evidence="2">Type II toxin-antitoxin system YafQ family toxin</fullName>
    </submittedName>
</protein>
<dbReference type="Gene3D" id="3.30.2310.20">
    <property type="entry name" value="RelE-like"/>
    <property type="match status" value="1"/>
</dbReference>
<dbReference type="Pfam" id="PF15738">
    <property type="entry name" value="YafQ_toxin"/>
    <property type="match status" value="1"/>
</dbReference>
<keyword evidence="1" id="KW-1277">Toxin-antitoxin system</keyword>
<evidence type="ECO:0000256" key="1">
    <source>
        <dbReference type="ARBA" id="ARBA00022649"/>
    </source>
</evidence>